<keyword evidence="5" id="KW-0157">Chromophore</keyword>
<evidence type="ECO:0000256" key="1">
    <source>
        <dbReference type="ARBA" id="ARBA00001932"/>
    </source>
</evidence>
<dbReference type="SUPFAM" id="SSF48173">
    <property type="entry name" value="Cryptochrome/photolyase FAD-binding domain"/>
    <property type="match status" value="1"/>
</dbReference>
<evidence type="ECO:0000313" key="7">
    <source>
        <dbReference type="EMBL" id="QUW04058.1"/>
    </source>
</evidence>
<dbReference type="Pfam" id="PF03441">
    <property type="entry name" value="FAD_binding_7"/>
    <property type="match status" value="1"/>
</dbReference>
<dbReference type="InterPro" id="IPR002081">
    <property type="entry name" value="Cryptochrome/DNA_photolyase_1"/>
</dbReference>
<reference evidence="7 8" key="1">
    <citation type="submission" date="2021-03" db="EMBL/GenBank/DDBJ databases">
        <title>Genomic and phenotypic characterization of Chloracidobacterium isolates provides evidence for multiple species.</title>
        <authorList>
            <person name="Saini M.K."/>
            <person name="Costas A.M.G."/>
            <person name="Tank M."/>
            <person name="Bryant D.A."/>
        </authorList>
    </citation>
    <scope>NUCLEOTIDE SEQUENCE [LARGE SCALE GENOMIC DNA]</scope>
    <source>
        <strain evidence="7 8">BV2-C</strain>
    </source>
</reference>
<dbReference type="Gene3D" id="1.10.579.10">
    <property type="entry name" value="DNA Cyclobutane Dipyrimidine Photolyase, subunit A, domain 3"/>
    <property type="match status" value="1"/>
</dbReference>
<dbReference type="PANTHER" id="PTHR11455:SF9">
    <property type="entry name" value="CRYPTOCHROME CIRCADIAN CLOCK 5 ISOFORM X1"/>
    <property type="match status" value="1"/>
</dbReference>
<sequence>MLRRESRLARDGGVVSRQSPVHVVWFKRDLRVADHAPLTEAAARGVVLPLYIVEPEIIHAEDFDARHWAFIRDSLAALRDRLHRLGQPLVVRFGEAVQVFEALAQALSIGALWAHEETSQQVAYARDRRVRAWARARGIPFYEYPSNGVVRRLVSRDGWDATWESRMAAPFPPTVTRLPPVTGLDPGPIPSGAEIGLPPSECLEPQPGGEAAARQALESFLTARGAAYHRALSSPIAAVTASSRLSPYLAWGNLSVRQVVRLARKRLAEVEACPPWERRSLGGNWALSVRTFLKRVGWRCHFIQKLEDEPAVEFENFTRAFDGLRDRTCPDPERLAAWREGQTGFPLIDACLRAVRRTGWLPFRMRAMVVSFAAYDLWLDWRAPALILARWFTDYEPGIHYCQFQMQSGTTGINPIRLYNPEKQARDHDPDGRFIRRWVPELEHVPTDYIHAPYRMPPLLQLATGCRIGRDYPSPIVDHQTAAKAAWARLDAFRQRPEARAEAARILQRHASRRGRSSTARD</sequence>
<proteinExistence type="inferred from homology"/>
<dbReference type="InterPro" id="IPR006050">
    <property type="entry name" value="DNA_photolyase_N"/>
</dbReference>
<dbReference type="InterPro" id="IPR014729">
    <property type="entry name" value="Rossmann-like_a/b/a_fold"/>
</dbReference>
<keyword evidence="4 5" id="KW-0274">FAD</keyword>
<dbReference type="PANTHER" id="PTHR11455">
    <property type="entry name" value="CRYPTOCHROME"/>
    <property type="match status" value="1"/>
</dbReference>
<dbReference type="InterPro" id="IPR036155">
    <property type="entry name" value="Crypto/Photolyase_N_sf"/>
</dbReference>
<protein>
    <submittedName>
        <fullName evidence="7">Deoxyribodipyrimidine photo-lyase</fullName>
    </submittedName>
</protein>
<dbReference type="Gene3D" id="1.25.40.80">
    <property type="match status" value="1"/>
</dbReference>
<feature type="domain" description="Photolyase/cryptochrome alpha/beta" evidence="6">
    <location>
        <begin position="20"/>
        <end position="149"/>
    </location>
</feature>
<accession>A0ABX8BAV4</accession>
<dbReference type="PRINTS" id="PR00147">
    <property type="entry name" value="DNAPHOTLYASE"/>
</dbReference>
<comment type="cofactor">
    <cofactor evidence="1">
        <name>(6R)-5,10-methylene-5,6,7,8-tetrahydrofolate</name>
        <dbReference type="ChEBI" id="CHEBI:15636"/>
    </cofactor>
</comment>
<dbReference type="PROSITE" id="PS51645">
    <property type="entry name" value="PHR_CRY_ALPHA_BETA"/>
    <property type="match status" value="1"/>
</dbReference>
<evidence type="ECO:0000259" key="6">
    <source>
        <dbReference type="PROSITE" id="PS51645"/>
    </source>
</evidence>
<gene>
    <name evidence="7" type="ORF">J8C06_13475</name>
</gene>
<evidence type="ECO:0000256" key="2">
    <source>
        <dbReference type="ARBA" id="ARBA00001974"/>
    </source>
</evidence>
<comment type="cofactor">
    <cofactor evidence="2">
        <name>FAD</name>
        <dbReference type="ChEBI" id="CHEBI:57692"/>
    </cofactor>
</comment>
<dbReference type="InterPro" id="IPR005101">
    <property type="entry name" value="Cryptochr/Photolyase_FAD-bd"/>
</dbReference>
<dbReference type="EMBL" id="CP072649">
    <property type="protein sequence ID" value="QUW04058.1"/>
    <property type="molecule type" value="Genomic_DNA"/>
</dbReference>
<keyword evidence="8" id="KW-1185">Reference proteome</keyword>
<dbReference type="Gene3D" id="3.40.50.620">
    <property type="entry name" value="HUPs"/>
    <property type="match status" value="1"/>
</dbReference>
<name>A0ABX8BAV4_9BACT</name>
<evidence type="ECO:0000256" key="3">
    <source>
        <dbReference type="ARBA" id="ARBA00022630"/>
    </source>
</evidence>
<keyword evidence="3 5" id="KW-0285">Flavoprotein</keyword>
<evidence type="ECO:0000313" key="8">
    <source>
        <dbReference type="Proteomes" id="UP000676506"/>
    </source>
</evidence>
<organism evidence="7 8">
    <name type="scientific">Chloracidobacterium validum</name>
    <dbReference type="NCBI Taxonomy" id="2821543"/>
    <lineage>
        <taxon>Bacteria</taxon>
        <taxon>Pseudomonadati</taxon>
        <taxon>Acidobacteriota</taxon>
        <taxon>Terriglobia</taxon>
        <taxon>Terriglobales</taxon>
        <taxon>Acidobacteriaceae</taxon>
        <taxon>Chloracidobacterium</taxon>
    </lineage>
</organism>
<dbReference type="SUPFAM" id="SSF52425">
    <property type="entry name" value="Cryptochrome/photolyase, N-terminal domain"/>
    <property type="match status" value="1"/>
</dbReference>
<dbReference type="InterPro" id="IPR036134">
    <property type="entry name" value="Crypto/Photolyase_FAD-like_sf"/>
</dbReference>
<evidence type="ECO:0000256" key="4">
    <source>
        <dbReference type="ARBA" id="ARBA00022827"/>
    </source>
</evidence>
<dbReference type="RefSeq" id="WP_211429947.1">
    <property type="nucleotide sequence ID" value="NZ_CP072649.1"/>
</dbReference>
<comment type="similarity">
    <text evidence="5">Belongs to the DNA photolyase family.</text>
</comment>
<dbReference type="Pfam" id="PF00875">
    <property type="entry name" value="DNA_photolyase"/>
    <property type="match status" value="1"/>
</dbReference>
<evidence type="ECO:0000256" key="5">
    <source>
        <dbReference type="RuleBase" id="RU004182"/>
    </source>
</evidence>
<dbReference type="Proteomes" id="UP000676506">
    <property type="component" value="Chromosome 2"/>
</dbReference>